<comment type="caution">
    <text evidence="3">The sequence shown here is derived from an EMBL/GenBank/DDBJ whole genome shotgun (WGS) entry which is preliminary data.</text>
</comment>
<dbReference type="InterPro" id="IPR052471">
    <property type="entry name" value="PBI_I9"/>
</dbReference>
<dbReference type="FunFam" id="3.30.70.80:FF:000005">
    <property type="entry name" value="Proteinase inhibitor I2B"/>
    <property type="match status" value="1"/>
</dbReference>
<dbReference type="Proteomes" id="UP000076744">
    <property type="component" value="Unassembled WGS sequence"/>
</dbReference>
<evidence type="ECO:0000256" key="1">
    <source>
        <dbReference type="ARBA" id="ARBA00038069"/>
    </source>
</evidence>
<dbReference type="GO" id="GO:0004866">
    <property type="term" value="F:endopeptidase inhibitor activity"/>
    <property type="evidence" value="ECO:0007669"/>
    <property type="project" value="UniProtKB-ARBA"/>
</dbReference>
<evidence type="ECO:0000313" key="3">
    <source>
        <dbReference type="EMBL" id="OAA69028.1"/>
    </source>
</evidence>
<dbReference type="RefSeq" id="XP_018705898.1">
    <property type="nucleotide sequence ID" value="XM_018847009.1"/>
</dbReference>
<dbReference type="Pfam" id="PF05922">
    <property type="entry name" value="Inhibitor_I9"/>
    <property type="match status" value="1"/>
</dbReference>
<dbReference type="InterPro" id="IPR037045">
    <property type="entry name" value="S8pro/Inhibitor_I9_sf"/>
</dbReference>
<name>A0A168APX1_CORFA</name>
<dbReference type="Gene3D" id="3.30.70.80">
    <property type="entry name" value="Peptidase S8 propeptide/proteinase inhibitor I9"/>
    <property type="match status" value="1"/>
</dbReference>
<evidence type="ECO:0000259" key="2">
    <source>
        <dbReference type="Pfam" id="PF05922"/>
    </source>
</evidence>
<dbReference type="AlphaFoldDB" id="A0A168APX1"/>
<dbReference type="PANTHER" id="PTHR28288">
    <property type="entry name" value="PROTEASE B INHIBITOR 2"/>
    <property type="match status" value="1"/>
</dbReference>
<keyword evidence="4" id="KW-1185">Reference proteome</keyword>
<dbReference type="PANTHER" id="PTHR28288:SF2">
    <property type="entry name" value="PROTEASE B INHIBITOR 2"/>
    <property type="match status" value="1"/>
</dbReference>
<gene>
    <name evidence="3" type="ORF">ISF_03403</name>
</gene>
<evidence type="ECO:0000313" key="4">
    <source>
        <dbReference type="Proteomes" id="UP000076744"/>
    </source>
</evidence>
<organism evidence="3 4">
    <name type="scientific">Cordyceps fumosorosea (strain ARSEF 2679)</name>
    <name type="common">Isaria fumosorosea</name>
    <dbReference type="NCBI Taxonomy" id="1081104"/>
    <lineage>
        <taxon>Eukaryota</taxon>
        <taxon>Fungi</taxon>
        <taxon>Dikarya</taxon>
        <taxon>Ascomycota</taxon>
        <taxon>Pezizomycotina</taxon>
        <taxon>Sordariomycetes</taxon>
        <taxon>Hypocreomycetidae</taxon>
        <taxon>Hypocreales</taxon>
        <taxon>Cordycipitaceae</taxon>
        <taxon>Cordyceps</taxon>
    </lineage>
</organism>
<accession>A0A168APX1</accession>
<dbReference type="InterPro" id="IPR010259">
    <property type="entry name" value="S8pro/Inhibitor_I9"/>
</dbReference>
<protein>
    <submittedName>
        <fullName evidence="3">Proteinase inhibitor, propeptide</fullName>
    </submittedName>
</protein>
<dbReference type="EMBL" id="AZHB01000006">
    <property type="protein sequence ID" value="OAA69028.1"/>
    <property type="molecule type" value="Genomic_DNA"/>
</dbReference>
<dbReference type="GeneID" id="30019695"/>
<dbReference type="GO" id="GO:0042144">
    <property type="term" value="P:vacuole fusion, non-autophagic"/>
    <property type="evidence" value="ECO:0007669"/>
    <property type="project" value="TreeGrafter"/>
</dbReference>
<feature type="domain" description="Inhibitor I9" evidence="2">
    <location>
        <begin position="46"/>
        <end position="112"/>
    </location>
</feature>
<dbReference type="STRING" id="1081104.A0A168APX1"/>
<comment type="similarity">
    <text evidence="1">Belongs to the protease inhibitor I9 family.</text>
</comment>
<dbReference type="OrthoDB" id="5518345at2759"/>
<sequence length="114" mass="12659">MAPGWRPRLRPTSYPSPAFIIAARPIASSYQHQLRPSTYHAVKMPTYIVTLKDDATPEQVKETKAKCVEQGGKIIHEYDIIKGFSVSYPEDSITALESHPYVKAVEADGIATTQ</sequence>
<reference evidence="3 4" key="1">
    <citation type="journal article" date="2016" name="Genome Biol. Evol.">
        <title>Divergent and convergent evolution of fungal pathogenicity.</title>
        <authorList>
            <person name="Shang Y."/>
            <person name="Xiao G."/>
            <person name="Zheng P."/>
            <person name="Cen K."/>
            <person name="Zhan S."/>
            <person name="Wang C."/>
        </authorList>
    </citation>
    <scope>NUCLEOTIDE SEQUENCE [LARGE SCALE GENOMIC DNA]</scope>
    <source>
        <strain evidence="3 4">ARSEF 2679</strain>
    </source>
</reference>
<proteinExistence type="inferred from homology"/>
<dbReference type="SUPFAM" id="SSF54897">
    <property type="entry name" value="Protease propeptides/inhibitors"/>
    <property type="match status" value="1"/>
</dbReference>